<dbReference type="OrthoDB" id="680421at2"/>
<proteinExistence type="predicted"/>
<dbReference type="AlphaFoldDB" id="A0A327QML0"/>
<reference evidence="2 3" key="1">
    <citation type="submission" date="2018-06" db="EMBL/GenBank/DDBJ databases">
        <title>Genomic Encyclopedia of Archaeal and Bacterial Type Strains, Phase II (KMG-II): from individual species to whole genera.</title>
        <authorList>
            <person name="Goeker M."/>
        </authorList>
    </citation>
    <scope>NUCLEOTIDE SEQUENCE [LARGE SCALE GENOMIC DNA]</scope>
    <source>
        <strain evidence="2 3">DSM 23857</strain>
    </source>
</reference>
<dbReference type="InterPro" id="IPR014710">
    <property type="entry name" value="RmlC-like_jellyroll"/>
</dbReference>
<feature type="domain" description="Cyclic nucleotide-binding" evidence="1">
    <location>
        <begin position="28"/>
        <end position="113"/>
    </location>
</feature>
<dbReference type="Pfam" id="PF00027">
    <property type="entry name" value="cNMP_binding"/>
    <property type="match status" value="1"/>
</dbReference>
<dbReference type="InterPro" id="IPR000595">
    <property type="entry name" value="cNMP-bd_dom"/>
</dbReference>
<dbReference type="CDD" id="cd00038">
    <property type="entry name" value="CAP_ED"/>
    <property type="match status" value="1"/>
</dbReference>
<gene>
    <name evidence="2" type="ORF">LX64_02650</name>
</gene>
<evidence type="ECO:0000259" key="1">
    <source>
        <dbReference type="Pfam" id="PF00027"/>
    </source>
</evidence>
<protein>
    <submittedName>
        <fullName evidence="2">CRP-like cAMP-binding protein</fullName>
    </submittedName>
</protein>
<accession>A0A327QML0</accession>
<dbReference type="InterPro" id="IPR018490">
    <property type="entry name" value="cNMP-bd_dom_sf"/>
</dbReference>
<evidence type="ECO:0000313" key="3">
    <source>
        <dbReference type="Proteomes" id="UP000249547"/>
    </source>
</evidence>
<dbReference type="EMBL" id="QLLL01000004">
    <property type="protein sequence ID" value="RAJ05491.1"/>
    <property type="molecule type" value="Genomic_DNA"/>
</dbReference>
<evidence type="ECO:0000313" key="2">
    <source>
        <dbReference type="EMBL" id="RAJ05491.1"/>
    </source>
</evidence>
<comment type="caution">
    <text evidence="2">The sequence shown here is derived from an EMBL/GenBank/DDBJ whole genome shotgun (WGS) entry which is preliminary data.</text>
</comment>
<dbReference type="Gene3D" id="2.60.120.10">
    <property type="entry name" value="Jelly Rolls"/>
    <property type="match status" value="1"/>
</dbReference>
<sequence length="187" mass="21597">MIIDNIINKIYTLPAASLELLKAQLHLVHYPKGTLLLKANIIEESMYFLSKGIARAFATVGDDEVTFYFGQEGDFIFSINTYIAGQKSYESFELLEPCELYEINVAHLKELYEIDVHLANWGRKFAEQELLRTEQRLIAMQCKTAQERYHDLLENEPELLQRVQLGHIASYLGISQVSLSRIRADRR</sequence>
<keyword evidence="3" id="KW-1185">Reference proteome</keyword>
<dbReference type="RefSeq" id="WP_111598077.1">
    <property type="nucleotide sequence ID" value="NZ_QLLL01000004.1"/>
</dbReference>
<dbReference type="Proteomes" id="UP000249547">
    <property type="component" value="Unassembled WGS sequence"/>
</dbReference>
<organism evidence="2 3">
    <name type="scientific">Chitinophaga skermanii</name>
    <dbReference type="NCBI Taxonomy" id="331697"/>
    <lineage>
        <taxon>Bacteria</taxon>
        <taxon>Pseudomonadati</taxon>
        <taxon>Bacteroidota</taxon>
        <taxon>Chitinophagia</taxon>
        <taxon>Chitinophagales</taxon>
        <taxon>Chitinophagaceae</taxon>
        <taxon>Chitinophaga</taxon>
    </lineage>
</organism>
<dbReference type="SUPFAM" id="SSF51206">
    <property type="entry name" value="cAMP-binding domain-like"/>
    <property type="match status" value="1"/>
</dbReference>
<name>A0A327QML0_9BACT</name>